<feature type="non-terminal residue" evidence="1">
    <location>
        <position position="55"/>
    </location>
</feature>
<name>A0A0F8X8V0_9ZZZZ</name>
<dbReference type="EMBL" id="LAZR01064526">
    <property type="protein sequence ID" value="KKK57355.1"/>
    <property type="molecule type" value="Genomic_DNA"/>
</dbReference>
<proteinExistence type="predicted"/>
<organism evidence="1">
    <name type="scientific">marine sediment metagenome</name>
    <dbReference type="NCBI Taxonomy" id="412755"/>
    <lineage>
        <taxon>unclassified sequences</taxon>
        <taxon>metagenomes</taxon>
        <taxon>ecological metagenomes</taxon>
    </lineage>
</organism>
<reference evidence="1" key="1">
    <citation type="journal article" date="2015" name="Nature">
        <title>Complex archaea that bridge the gap between prokaryotes and eukaryotes.</title>
        <authorList>
            <person name="Spang A."/>
            <person name="Saw J.H."/>
            <person name="Jorgensen S.L."/>
            <person name="Zaremba-Niedzwiedzka K."/>
            <person name="Martijn J."/>
            <person name="Lind A.E."/>
            <person name="van Eijk R."/>
            <person name="Schleper C."/>
            <person name="Guy L."/>
            <person name="Ettema T.J."/>
        </authorList>
    </citation>
    <scope>NUCLEOTIDE SEQUENCE</scope>
</reference>
<gene>
    <name evidence="1" type="ORF">LCGC14_3055310</name>
</gene>
<comment type="caution">
    <text evidence="1">The sequence shown here is derived from an EMBL/GenBank/DDBJ whole genome shotgun (WGS) entry which is preliminary data.</text>
</comment>
<accession>A0A0F8X8V0</accession>
<protein>
    <submittedName>
        <fullName evidence="1">Uncharacterized protein</fullName>
    </submittedName>
</protein>
<sequence length="55" mass="6411">MKVYVSTSNQYLHLVKIYAYLFNKFWNRPGQEVVVLGYDAPTFDLPDNFSFVSMG</sequence>
<dbReference type="AlphaFoldDB" id="A0A0F8X8V0"/>
<evidence type="ECO:0000313" key="1">
    <source>
        <dbReference type="EMBL" id="KKK57355.1"/>
    </source>
</evidence>